<dbReference type="PROSITE" id="PS51253">
    <property type="entry name" value="HTH_CENPB"/>
    <property type="match status" value="1"/>
</dbReference>
<dbReference type="InterPro" id="IPR007889">
    <property type="entry name" value="HTH_Psq"/>
</dbReference>
<protein>
    <submittedName>
        <fullName evidence="8">Tigger transposable element-derived protein 7</fullName>
    </submittedName>
</protein>
<name>A0A2H8TS56_9HEMI</name>
<feature type="domain" description="HTH psq-type" evidence="6">
    <location>
        <begin position="8"/>
        <end position="59"/>
    </location>
</feature>
<dbReference type="InterPro" id="IPR009057">
    <property type="entry name" value="Homeodomain-like_sf"/>
</dbReference>
<dbReference type="PROSITE" id="PS50960">
    <property type="entry name" value="HTH_PSQ"/>
    <property type="match status" value="1"/>
</dbReference>
<feature type="DNA-binding region" description="H-T-H motif" evidence="4">
    <location>
        <begin position="35"/>
        <end position="55"/>
    </location>
</feature>
<evidence type="ECO:0000256" key="3">
    <source>
        <dbReference type="ARBA" id="ARBA00023242"/>
    </source>
</evidence>
<dbReference type="GO" id="GO:0003677">
    <property type="term" value="F:DNA binding"/>
    <property type="evidence" value="ECO:0007669"/>
    <property type="project" value="UniProtKB-UniRule"/>
</dbReference>
<dbReference type="OrthoDB" id="6607528at2759"/>
<gene>
    <name evidence="8" type="primary">TIGD7</name>
</gene>
<organism evidence="8">
    <name type="scientific">Melanaphis sacchari</name>
    <dbReference type="NCBI Taxonomy" id="742174"/>
    <lineage>
        <taxon>Eukaryota</taxon>
        <taxon>Metazoa</taxon>
        <taxon>Ecdysozoa</taxon>
        <taxon>Arthropoda</taxon>
        <taxon>Hexapoda</taxon>
        <taxon>Insecta</taxon>
        <taxon>Pterygota</taxon>
        <taxon>Neoptera</taxon>
        <taxon>Paraneoptera</taxon>
        <taxon>Hemiptera</taxon>
        <taxon>Sternorrhyncha</taxon>
        <taxon>Aphidomorpha</taxon>
        <taxon>Aphidoidea</taxon>
        <taxon>Aphididae</taxon>
        <taxon>Aphidini</taxon>
        <taxon>Melanaphis</taxon>
    </lineage>
</organism>
<evidence type="ECO:0000313" key="8">
    <source>
        <dbReference type="EMBL" id="MBW16711.1"/>
    </source>
</evidence>
<dbReference type="PANTHER" id="PTHR19303:SF17">
    <property type="entry name" value="TIGGER TRANSPOSABLE ELEMENT-DERIVED PROTEIN 7"/>
    <property type="match status" value="1"/>
</dbReference>
<dbReference type="GO" id="GO:0005634">
    <property type="term" value="C:nucleus"/>
    <property type="evidence" value="ECO:0007669"/>
    <property type="project" value="UniProtKB-SubCell"/>
</dbReference>
<dbReference type="AlphaFoldDB" id="A0A2H8TS56"/>
<evidence type="ECO:0000259" key="7">
    <source>
        <dbReference type="PROSITE" id="PS51253"/>
    </source>
</evidence>
<evidence type="ECO:0000256" key="1">
    <source>
        <dbReference type="ARBA" id="ARBA00004123"/>
    </source>
</evidence>
<evidence type="ECO:0000256" key="4">
    <source>
        <dbReference type="PROSITE-ProRule" id="PRU00320"/>
    </source>
</evidence>
<proteinExistence type="predicted"/>
<dbReference type="Pfam" id="PF03184">
    <property type="entry name" value="DDE_1"/>
    <property type="match status" value="1"/>
</dbReference>
<keyword evidence="3 4" id="KW-0539">Nucleus</keyword>
<dbReference type="Gene3D" id="1.10.10.60">
    <property type="entry name" value="Homeodomain-like"/>
    <property type="match status" value="2"/>
</dbReference>
<evidence type="ECO:0000259" key="6">
    <source>
        <dbReference type="PROSITE" id="PS50960"/>
    </source>
</evidence>
<dbReference type="EMBL" id="GFXV01004906">
    <property type="protein sequence ID" value="MBW16711.1"/>
    <property type="molecule type" value="Transcribed_RNA"/>
</dbReference>
<comment type="subcellular location">
    <subcellularLocation>
        <location evidence="1 4">Nucleus</location>
    </subcellularLocation>
</comment>
<dbReference type="Pfam" id="PF03221">
    <property type="entry name" value="HTH_Tnp_Tc5"/>
    <property type="match status" value="1"/>
</dbReference>
<evidence type="ECO:0000256" key="2">
    <source>
        <dbReference type="ARBA" id="ARBA00023125"/>
    </source>
</evidence>
<evidence type="ECO:0000256" key="5">
    <source>
        <dbReference type="SAM" id="MobiDB-lite"/>
    </source>
</evidence>
<dbReference type="Pfam" id="PF04218">
    <property type="entry name" value="CENP-B_N"/>
    <property type="match status" value="1"/>
</dbReference>
<dbReference type="SUPFAM" id="SSF46689">
    <property type="entry name" value="Homeodomain-like"/>
    <property type="match status" value="2"/>
</dbReference>
<dbReference type="InterPro" id="IPR006600">
    <property type="entry name" value="HTH_CenpB_DNA-bd_dom"/>
</dbReference>
<keyword evidence="2 4" id="KW-0238">DNA-binding</keyword>
<reference evidence="8" key="1">
    <citation type="submission" date="2017-10" db="EMBL/GenBank/DDBJ databases">
        <title>Transcriptome Assembly of Sugarcane Aphid Adults.</title>
        <authorList>
            <person name="Scully E.D."/>
            <person name="Palmer N.A."/>
            <person name="Geib S.M."/>
            <person name="Sarath G."/>
            <person name="Sattler S.E."/>
        </authorList>
    </citation>
    <scope>NUCLEOTIDE SEQUENCE</scope>
    <source>
        <tissue evidence="8">Whole body</tissue>
    </source>
</reference>
<dbReference type="PANTHER" id="PTHR19303">
    <property type="entry name" value="TRANSPOSON"/>
    <property type="match status" value="1"/>
</dbReference>
<dbReference type="InterPro" id="IPR050863">
    <property type="entry name" value="CenT-Element_Derived"/>
</dbReference>
<dbReference type="InterPro" id="IPR004875">
    <property type="entry name" value="DDE_SF_endonuclease_dom"/>
</dbReference>
<sequence>MSSSKPNQGKKRKYMSLSLNDKLCVIEKLEKGTSVSSICAQYGIAKQTVSDIRKKKDDIRKFVLKFNVEKETSVVKRMRLPLDQSLDDAVYKWFCKLLSSGLTVRGVEIQAEAYRLAKQLNINNFKASSGWLFRFRRRHNITNKKICSESLSGNNKVVESFRKKLNDILKAENILPSQLYNCNETGLYWRALPNSSRASKANNNTNGRKISKDRVSALLCANADGSHMLKSVIVGKNKKPRTTKNINDTLPVHYYSSKSAWFTSDITIDWFHKKAVPEIRRYQTEILKIPNDKVKALVLLDNCPVHPQVEYLTSDDKKIKCMFLPANTTSLIQPMNQGVIYTAKRLYKKKLLNEILEVKVPAAGEDKRNYKTLQNLKNYNIRSMIYNFASAVKDIKPSILINSWKKLLINEEVELDTAELETEDFQNIFHQGGENSVTLEDIELWLEADEYDLGYNILTKEIVESLTATESSETDEYDHNEADDNVNPKPPKLGEIKDHLNIVIKYVEDNNDENIFAYYEHLRHLRELIIKEITVKGR</sequence>
<feature type="region of interest" description="Disordered" evidence="5">
    <location>
        <begin position="469"/>
        <end position="493"/>
    </location>
</feature>
<accession>A0A2H8TS56</accession>
<feature type="domain" description="HTH CENPB-type" evidence="7">
    <location>
        <begin position="74"/>
        <end position="145"/>
    </location>
</feature>
<dbReference type="SMART" id="SM00674">
    <property type="entry name" value="CENPB"/>
    <property type="match status" value="1"/>
</dbReference>